<gene>
    <name evidence="1" type="ORF">J1605_019538</name>
</gene>
<proteinExistence type="predicted"/>
<dbReference type="AlphaFoldDB" id="A0AB34HNM2"/>
<protein>
    <submittedName>
        <fullName evidence="1">Uncharacterized protein</fullName>
    </submittedName>
</protein>
<name>A0AB34HNM2_ESCRO</name>
<reference evidence="1 2" key="1">
    <citation type="submission" date="2022-11" db="EMBL/GenBank/DDBJ databases">
        <title>Whole genome sequence of Eschrichtius robustus ER-17-0199.</title>
        <authorList>
            <person name="Bruniche-Olsen A."/>
            <person name="Black A.N."/>
            <person name="Fields C.J."/>
            <person name="Walden K."/>
            <person name="Dewoody J.A."/>
        </authorList>
    </citation>
    <scope>NUCLEOTIDE SEQUENCE [LARGE SCALE GENOMIC DNA]</scope>
    <source>
        <strain evidence="1">ER-17-0199</strain>
        <tissue evidence="1">Blubber</tissue>
    </source>
</reference>
<evidence type="ECO:0000313" key="2">
    <source>
        <dbReference type="Proteomes" id="UP001159641"/>
    </source>
</evidence>
<comment type="caution">
    <text evidence="1">The sequence shown here is derived from an EMBL/GenBank/DDBJ whole genome shotgun (WGS) entry which is preliminary data.</text>
</comment>
<organism evidence="1 2">
    <name type="scientific">Eschrichtius robustus</name>
    <name type="common">California gray whale</name>
    <name type="synonym">Eschrichtius gibbosus</name>
    <dbReference type="NCBI Taxonomy" id="9764"/>
    <lineage>
        <taxon>Eukaryota</taxon>
        <taxon>Metazoa</taxon>
        <taxon>Chordata</taxon>
        <taxon>Craniata</taxon>
        <taxon>Vertebrata</taxon>
        <taxon>Euteleostomi</taxon>
        <taxon>Mammalia</taxon>
        <taxon>Eutheria</taxon>
        <taxon>Laurasiatheria</taxon>
        <taxon>Artiodactyla</taxon>
        <taxon>Whippomorpha</taxon>
        <taxon>Cetacea</taxon>
        <taxon>Mysticeti</taxon>
        <taxon>Eschrichtiidae</taxon>
        <taxon>Eschrichtius</taxon>
    </lineage>
</organism>
<dbReference type="Proteomes" id="UP001159641">
    <property type="component" value="Unassembled WGS sequence"/>
</dbReference>
<sequence length="106" mass="10797">MSLCLSAPGTQGGGGLPALLSVFSRWVSNRTEDWTLPHAASAVHSRAGSLQGSLAASREAAWGANASPAIQEVLEPSTDLGATSALLPVDDQVTGCGRSLLLGWPD</sequence>
<keyword evidence="2" id="KW-1185">Reference proteome</keyword>
<accession>A0AB34HNM2</accession>
<evidence type="ECO:0000313" key="1">
    <source>
        <dbReference type="EMBL" id="KAJ8792718.1"/>
    </source>
</evidence>
<dbReference type="EMBL" id="JAIQCJ010001083">
    <property type="protein sequence ID" value="KAJ8792718.1"/>
    <property type="molecule type" value="Genomic_DNA"/>
</dbReference>